<proteinExistence type="predicted"/>
<name>A0A1A9W539_9MUSC</name>
<evidence type="ECO:0000256" key="1">
    <source>
        <dbReference type="SAM" id="MobiDB-lite"/>
    </source>
</evidence>
<dbReference type="Proteomes" id="UP000091820">
    <property type="component" value="Unassembled WGS sequence"/>
</dbReference>
<reference evidence="2" key="2">
    <citation type="submission" date="2020-05" db="UniProtKB">
        <authorList>
            <consortium name="EnsemblMetazoa"/>
        </authorList>
    </citation>
    <scope>IDENTIFICATION</scope>
    <source>
        <strain evidence="2">IAEA</strain>
    </source>
</reference>
<evidence type="ECO:0000313" key="3">
    <source>
        <dbReference type="Proteomes" id="UP000091820"/>
    </source>
</evidence>
<keyword evidence="3" id="KW-1185">Reference proteome</keyword>
<organism evidence="2 3">
    <name type="scientific">Glossina brevipalpis</name>
    <dbReference type="NCBI Taxonomy" id="37001"/>
    <lineage>
        <taxon>Eukaryota</taxon>
        <taxon>Metazoa</taxon>
        <taxon>Ecdysozoa</taxon>
        <taxon>Arthropoda</taxon>
        <taxon>Hexapoda</taxon>
        <taxon>Insecta</taxon>
        <taxon>Pterygota</taxon>
        <taxon>Neoptera</taxon>
        <taxon>Endopterygota</taxon>
        <taxon>Diptera</taxon>
        <taxon>Brachycera</taxon>
        <taxon>Muscomorpha</taxon>
        <taxon>Hippoboscoidea</taxon>
        <taxon>Glossinidae</taxon>
        <taxon>Glossina</taxon>
    </lineage>
</organism>
<sequence>MTQHTQPVVAQQQAAGVQTTTTTATITTTQSNNNNNHNSSNASNSNNNNNNNNQTTQTVSIQQPQMNNNNNNSNNNNYSNQTQTAATANIYNPTLPSTNLYMSATAAATHGMSAHAQHGTVYPTMIPAPLSSNVFVNNVTANVNLHGWPHTVPTGTWVHPSAPHYIHGDVPAEQVSLYA</sequence>
<reference evidence="3" key="1">
    <citation type="submission" date="2014-03" db="EMBL/GenBank/DDBJ databases">
        <authorList>
            <person name="Aksoy S."/>
            <person name="Warren W."/>
            <person name="Wilson R.K."/>
        </authorList>
    </citation>
    <scope>NUCLEOTIDE SEQUENCE [LARGE SCALE GENOMIC DNA]</scope>
    <source>
        <strain evidence="3">IAEA</strain>
    </source>
</reference>
<feature type="region of interest" description="Disordered" evidence="1">
    <location>
        <begin position="1"/>
        <end position="55"/>
    </location>
</feature>
<evidence type="ECO:0000313" key="2">
    <source>
        <dbReference type="EnsemblMetazoa" id="GBRI006733-PA"/>
    </source>
</evidence>
<dbReference type="STRING" id="37001.A0A1A9W539"/>
<dbReference type="AlphaFoldDB" id="A0A1A9W539"/>
<dbReference type="EnsemblMetazoa" id="GBRI006733-RA">
    <property type="protein sequence ID" value="GBRI006733-PA"/>
    <property type="gene ID" value="GBRI006733"/>
</dbReference>
<dbReference type="VEuPathDB" id="VectorBase:GBRI006733"/>
<protein>
    <submittedName>
        <fullName evidence="2">Uncharacterized protein</fullName>
    </submittedName>
</protein>
<accession>A0A1A9W539</accession>